<name>A0ABV6DN67_9BACL</name>
<dbReference type="EMBL" id="JBHLWN010000068">
    <property type="protein sequence ID" value="MFC0214090.1"/>
    <property type="molecule type" value="Genomic_DNA"/>
</dbReference>
<dbReference type="Gene3D" id="3.30.470.20">
    <property type="entry name" value="ATP-grasp fold, B domain"/>
    <property type="match status" value="1"/>
</dbReference>
<comment type="caution">
    <text evidence="1">The sequence shown here is derived from an EMBL/GenBank/DDBJ whole genome shotgun (WGS) entry which is preliminary data.</text>
</comment>
<gene>
    <name evidence="1" type="ORF">ACFFK0_16810</name>
</gene>
<evidence type="ECO:0000313" key="1">
    <source>
        <dbReference type="EMBL" id="MFC0214090.1"/>
    </source>
</evidence>
<accession>A0ABV6DN67</accession>
<keyword evidence="2" id="KW-1185">Reference proteome</keyword>
<protein>
    <submittedName>
        <fullName evidence="1">YheC/YheD family protein</fullName>
    </submittedName>
</protein>
<sequence>MNKKKLEELAFFQKLSQRGRTLGLDVLVFTAEDVKPDQTAIRALVFDRTSGKWIRRWTNIPDLIYDRCRYQGPVKYHQVKAFRNQFPKLIYLGRPLANKWVIYQYMSENDRIAPHLPVTVKFTGIPDTVKFIKKHKLVYLKPRNGTGGRGILRIEQTSSGNYLVQGRNANRVILQPQRISDAQLAAKLGALGLTEQYLVQQGINLVLPDGRVHDFRLLIQKNGRGQWDVTGCAGRIGAPRSITSNLHGGGTAAQTEQLLARRFPRAQVAAIERSMHRLAYIIADHLEQKYGSLCELGIDLAVDPKGHVWLLEVNPKPSREVFRKIGEKDVYARAISRPLEYALWLLKQRKQRRSE</sequence>
<dbReference type="Pfam" id="PF14398">
    <property type="entry name" value="ATPgrasp_YheCD"/>
    <property type="match status" value="1"/>
</dbReference>
<evidence type="ECO:0000313" key="2">
    <source>
        <dbReference type="Proteomes" id="UP001589776"/>
    </source>
</evidence>
<proteinExistence type="predicted"/>
<reference evidence="1 2" key="1">
    <citation type="submission" date="2024-09" db="EMBL/GenBank/DDBJ databases">
        <authorList>
            <person name="Sun Q."/>
            <person name="Mori K."/>
        </authorList>
    </citation>
    <scope>NUCLEOTIDE SEQUENCE [LARGE SCALE GENOMIC DNA]</scope>
    <source>
        <strain evidence="1 2">CCM 7759</strain>
    </source>
</reference>
<dbReference type="RefSeq" id="WP_377471427.1">
    <property type="nucleotide sequence ID" value="NZ_JBHLWN010000068.1"/>
</dbReference>
<dbReference type="InterPro" id="IPR026838">
    <property type="entry name" value="YheC/D"/>
</dbReference>
<dbReference type="Proteomes" id="UP001589776">
    <property type="component" value="Unassembled WGS sequence"/>
</dbReference>
<dbReference type="SUPFAM" id="SSF56059">
    <property type="entry name" value="Glutathione synthetase ATP-binding domain-like"/>
    <property type="match status" value="1"/>
</dbReference>
<organism evidence="1 2">
    <name type="scientific">Paenibacillus chartarius</name>
    <dbReference type="NCBI Taxonomy" id="747481"/>
    <lineage>
        <taxon>Bacteria</taxon>
        <taxon>Bacillati</taxon>
        <taxon>Bacillota</taxon>
        <taxon>Bacilli</taxon>
        <taxon>Bacillales</taxon>
        <taxon>Paenibacillaceae</taxon>
        <taxon>Paenibacillus</taxon>
    </lineage>
</organism>